<keyword evidence="1" id="KW-0812">Transmembrane</keyword>
<evidence type="ECO:0000313" key="3">
    <source>
        <dbReference type="EMBL" id="HIS25028.1"/>
    </source>
</evidence>
<dbReference type="Proteomes" id="UP000823982">
    <property type="component" value="Unassembled WGS sequence"/>
</dbReference>
<dbReference type="EMBL" id="DVIR01000058">
    <property type="protein sequence ID" value="HIS25028.1"/>
    <property type="molecule type" value="Genomic_DNA"/>
</dbReference>
<proteinExistence type="predicted"/>
<evidence type="ECO:0000259" key="2">
    <source>
        <dbReference type="Pfam" id="PF16112"/>
    </source>
</evidence>
<gene>
    <name evidence="3" type="ORF">IAD01_06470</name>
</gene>
<evidence type="ECO:0000313" key="4">
    <source>
        <dbReference type="Proteomes" id="UP000823982"/>
    </source>
</evidence>
<dbReference type="Pfam" id="PF16112">
    <property type="entry name" value="DUF4830"/>
    <property type="match status" value="1"/>
</dbReference>
<accession>A0A9D1EP30</accession>
<feature type="transmembrane region" description="Helical" evidence="1">
    <location>
        <begin position="12"/>
        <end position="32"/>
    </location>
</feature>
<keyword evidence="1" id="KW-1133">Transmembrane helix</keyword>
<reference evidence="3" key="1">
    <citation type="submission" date="2020-10" db="EMBL/GenBank/DDBJ databases">
        <authorList>
            <person name="Gilroy R."/>
        </authorList>
    </citation>
    <scope>NUCLEOTIDE SEQUENCE</scope>
    <source>
        <strain evidence="3">CHK157-1446</strain>
    </source>
</reference>
<evidence type="ECO:0000256" key="1">
    <source>
        <dbReference type="SAM" id="Phobius"/>
    </source>
</evidence>
<name>A0A9D1EP30_9FIRM</name>
<reference evidence="3" key="2">
    <citation type="journal article" date="2021" name="PeerJ">
        <title>Extensive microbial diversity within the chicken gut microbiome revealed by metagenomics and culture.</title>
        <authorList>
            <person name="Gilroy R."/>
            <person name="Ravi A."/>
            <person name="Getino M."/>
            <person name="Pursley I."/>
            <person name="Horton D.L."/>
            <person name="Alikhan N.F."/>
            <person name="Baker D."/>
            <person name="Gharbi K."/>
            <person name="Hall N."/>
            <person name="Watson M."/>
            <person name="Adriaenssens E.M."/>
            <person name="Foster-Nyarko E."/>
            <person name="Jarju S."/>
            <person name="Secka A."/>
            <person name="Antonio M."/>
            <person name="Oren A."/>
            <person name="Chaudhuri R.R."/>
            <person name="La Ragione R."/>
            <person name="Hildebrand F."/>
            <person name="Pallen M.J."/>
        </authorList>
    </citation>
    <scope>NUCLEOTIDE SEQUENCE</scope>
    <source>
        <strain evidence="3">CHK157-1446</strain>
    </source>
</reference>
<feature type="domain" description="DUF4830" evidence="2">
    <location>
        <begin position="52"/>
        <end position="134"/>
    </location>
</feature>
<dbReference type="AlphaFoldDB" id="A0A9D1EP30"/>
<organism evidence="3 4">
    <name type="scientific">Candidatus Faeciplasma gallinarum</name>
    <dbReference type="NCBI Taxonomy" id="2840799"/>
    <lineage>
        <taxon>Bacteria</taxon>
        <taxon>Bacillati</taxon>
        <taxon>Bacillota</taxon>
        <taxon>Clostridia</taxon>
        <taxon>Eubacteriales</taxon>
        <taxon>Oscillospiraceae</taxon>
        <taxon>Oscillospiraceae incertae sedis</taxon>
        <taxon>Candidatus Faeciplasma</taxon>
    </lineage>
</organism>
<keyword evidence="1" id="KW-0472">Membrane</keyword>
<sequence length="152" mass="17157">MFVKTIKLKKTAKILAYVLCILIAALCVVFVFNRLFAPKGISLGTTQEQIEFLEGLGWETSPEPIDCRSVIIPQEWSDVYTQYNELQLQQGFDLDKYRGEYAEIYTYEIYNYGDSRQNIVANLIICDGKLIAGDVCCTELGGFMQGLVKSDA</sequence>
<dbReference type="InterPro" id="IPR032257">
    <property type="entry name" value="DUF4830"/>
</dbReference>
<comment type="caution">
    <text evidence="3">The sequence shown here is derived from an EMBL/GenBank/DDBJ whole genome shotgun (WGS) entry which is preliminary data.</text>
</comment>
<protein>
    <submittedName>
        <fullName evidence="3">DUF4830 domain-containing protein</fullName>
    </submittedName>
</protein>